<dbReference type="EMBL" id="JAPWTJ010000154">
    <property type="protein sequence ID" value="KAJ8981914.1"/>
    <property type="molecule type" value="Genomic_DNA"/>
</dbReference>
<accession>A0ABQ9JVF5</accession>
<gene>
    <name evidence="1" type="ORF">NQ317_008819</name>
</gene>
<protein>
    <submittedName>
        <fullName evidence="1">Uncharacterized protein</fullName>
    </submittedName>
</protein>
<comment type="caution">
    <text evidence="1">The sequence shown here is derived from an EMBL/GenBank/DDBJ whole genome shotgun (WGS) entry which is preliminary data.</text>
</comment>
<organism evidence="1 2">
    <name type="scientific">Molorchus minor</name>
    <dbReference type="NCBI Taxonomy" id="1323400"/>
    <lineage>
        <taxon>Eukaryota</taxon>
        <taxon>Metazoa</taxon>
        <taxon>Ecdysozoa</taxon>
        <taxon>Arthropoda</taxon>
        <taxon>Hexapoda</taxon>
        <taxon>Insecta</taxon>
        <taxon>Pterygota</taxon>
        <taxon>Neoptera</taxon>
        <taxon>Endopterygota</taxon>
        <taxon>Coleoptera</taxon>
        <taxon>Polyphaga</taxon>
        <taxon>Cucujiformia</taxon>
        <taxon>Chrysomeloidea</taxon>
        <taxon>Cerambycidae</taxon>
        <taxon>Lamiinae</taxon>
        <taxon>Monochamini</taxon>
        <taxon>Molorchus</taxon>
    </lineage>
</organism>
<dbReference type="Proteomes" id="UP001162164">
    <property type="component" value="Unassembled WGS sequence"/>
</dbReference>
<sequence length="68" mass="7090">MAMPGLREGAKGAGAPGPAVQWAPRGPSFFAKCALGVGAYAVFTLQFESVHKSNRVQKPGLDFNLGKT</sequence>
<evidence type="ECO:0000313" key="2">
    <source>
        <dbReference type="Proteomes" id="UP001162164"/>
    </source>
</evidence>
<name>A0ABQ9JVF5_9CUCU</name>
<evidence type="ECO:0000313" key="1">
    <source>
        <dbReference type="EMBL" id="KAJ8981914.1"/>
    </source>
</evidence>
<proteinExistence type="predicted"/>
<reference evidence="1" key="1">
    <citation type="journal article" date="2023" name="Insect Mol. Biol.">
        <title>Genome sequencing provides insights into the evolution of gene families encoding plant cell wall-degrading enzymes in longhorned beetles.</title>
        <authorList>
            <person name="Shin N.R."/>
            <person name="Okamura Y."/>
            <person name="Kirsch R."/>
            <person name="Pauchet Y."/>
        </authorList>
    </citation>
    <scope>NUCLEOTIDE SEQUENCE</scope>
    <source>
        <strain evidence="1">MMC_N1</strain>
    </source>
</reference>
<keyword evidence="2" id="KW-1185">Reference proteome</keyword>